<gene>
    <name evidence="2" type="ORF">EYZ11_002614</name>
</gene>
<name>A0A4S3JQG0_9EURO</name>
<dbReference type="PANTHER" id="PTHR42791">
    <property type="entry name" value="GNAT FAMILY ACETYLTRANSFERASE"/>
    <property type="match status" value="1"/>
</dbReference>
<protein>
    <recommendedName>
        <fullName evidence="1">N-acetyltransferase domain-containing protein</fullName>
    </recommendedName>
</protein>
<dbReference type="PROSITE" id="PS51186">
    <property type="entry name" value="GNAT"/>
    <property type="match status" value="1"/>
</dbReference>
<dbReference type="Proteomes" id="UP000308092">
    <property type="component" value="Unassembled WGS sequence"/>
</dbReference>
<dbReference type="AlphaFoldDB" id="A0A4S3JQG0"/>
<dbReference type="EMBL" id="SOSA01000059">
    <property type="protein sequence ID" value="THC97916.1"/>
    <property type="molecule type" value="Genomic_DNA"/>
</dbReference>
<proteinExistence type="predicted"/>
<dbReference type="InterPro" id="IPR016181">
    <property type="entry name" value="Acyl_CoA_acyltransferase"/>
</dbReference>
<feature type="domain" description="N-acetyltransferase" evidence="1">
    <location>
        <begin position="63"/>
        <end position="192"/>
    </location>
</feature>
<dbReference type="PANTHER" id="PTHR42791:SF2">
    <property type="entry name" value="N-ACETYLTRANSFERASE DOMAIN-CONTAINING PROTEIN"/>
    <property type="match status" value="1"/>
</dbReference>
<reference evidence="2 3" key="1">
    <citation type="submission" date="2019-03" db="EMBL/GenBank/DDBJ databases">
        <title>The genome sequence of a newly discovered highly antifungal drug resistant Aspergillus species, Aspergillus tanneri NIH 1004.</title>
        <authorList>
            <person name="Mounaud S."/>
            <person name="Singh I."/>
            <person name="Joardar V."/>
            <person name="Pakala S."/>
            <person name="Pakala S."/>
            <person name="Venepally P."/>
            <person name="Hoover J."/>
            <person name="Nierman W."/>
            <person name="Chung J."/>
            <person name="Losada L."/>
        </authorList>
    </citation>
    <scope>NUCLEOTIDE SEQUENCE [LARGE SCALE GENOMIC DNA]</scope>
    <source>
        <strain evidence="2 3">NIH1004</strain>
    </source>
</reference>
<keyword evidence="3" id="KW-1185">Reference proteome</keyword>
<dbReference type="Pfam" id="PF13508">
    <property type="entry name" value="Acetyltransf_7"/>
    <property type="match status" value="1"/>
</dbReference>
<comment type="caution">
    <text evidence="2">The sequence shown here is derived from an EMBL/GenBank/DDBJ whole genome shotgun (WGS) entry which is preliminary data.</text>
</comment>
<sequence>MVEVHNEAFANDVLIKLMYGPPEEGTIPFAKDLEQMIRENANMRFVKAVDGDSGRIVGWTWWIIYPDGETHSKGEQANLKRNATPPSTAISPQLYLDYHGIVAQKRKRWISGRGAVILQVLVVHTEYQGRGIGTKLLIAGVEEAKRLRLPSWLESSSKGYTVYKKCGFRDIGEDLDMDLTKYGATGRVKTHCMLMDDVNTQQI</sequence>
<dbReference type="STRING" id="1220188.A0A4S3JQG0"/>
<evidence type="ECO:0000313" key="3">
    <source>
        <dbReference type="Proteomes" id="UP000308092"/>
    </source>
</evidence>
<dbReference type="InterPro" id="IPR000182">
    <property type="entry name" value="GNAT_dom"/>
</dbReference>
<dbReference type="Gene3D" id="3.40.630.30">
    <property type="match status" value="1"/>
</dbReference>
<accession>A0A4S3JQG0</accession>
<evidence type="ECO:0000259" key="1">
    <source>
        <dbReference type="PROSITE" id="PS51186"/>
    </source>
</evidence>
<dbReference type="GO" id="GO:0016747">
    <property type="term" value="F:acyltransferase activity, transferring groups other than amino-acyl groups"/>
    <property type="evidence" value="ECO:0007669"/>
    <property type="project" value="InterPro"/>
</dbReference>
<evidence type="ECO:0000313" key="2">
    <source>
        <dbReference type="EMBL" id="THC97916.1"/>
    </source>
</evidence>
<dbReference type="VEuPathDB" id="FungiDB:EYZ11_002614"/>
<organism evidence="2 3">
    <name type="scientific">Aspergillus tanneri</name>
    <dbReference type="NCBI Taxonomy" id="1220188"/>
    <lineage>
        <taxon>Eukaryota</taxon>
        <taxon>Fungi</taxon>
        <taxon>Dikarya</taxon>
        <taxon>Ascomycota</taxon>
        <taxon>Pezizomycotina</taxon>
        <taxon>Eurotiomycetes</taxon>
        <taxon>Eurotiomycetidae</taxon>
        <taxon>Eurotiales</taxon>
        <taxon>Aspergillaceae</taxon>
        <taxon>Aspergillus</taxon>
        <taxon>Aspergillus subgen. Circumdati</taxon>
    </lineage>
</organism>
<dbReference type="CDD" id="cd04301">
    <property type="entry name" value="NAT_SF"/>
    <property type="match status" value="1"/>
</dbReference>
<dbReference type="InterPro" id="IPR052523">
    <property type="entry name" value="Trichothecene_AcTrans"/>
</dbReference>
<dbReference type="SUPFAM" id="SSF55729">
    <property type="entry name" value="Acyl-CoA N-acyltransferases (Nat)"/>
    <property type="match status" value="1"/>
</dbReference>